<dbReference type="PROSITE" id="PS51257">
    <property type="entry name" value="PROKAR_LIPOPROTEIN"/>
    <property type="match status" value="1"/>
</dbReference>
<name>A0A4Q0PHC2_9FLAO</name>
<evidence type="ECO:0000259" key="5">
    <source>
        <dbReference type="PROSITE" id="PS51296"/>
    </source>
</evidence>
<keyword evidence="2" id="KW-0479">Metal-binding</keyword>
<dbReference type="InterPro" id="IPR017941">
    <property type="entry name" value="Rieske_2Fe-2S"/>
</dbReference>
<dbReference type="OrthoDB" id="165343at2"/>
<dbReference type="InterPro" id="IPR036922">
    <property type="entry name" value="Rieske_2Fe-2S_sf"/>
</dbReference>
<keyword evidence="3" id="KW-0408">Iron</keyword>
<dbReference type="GO" id="GO:0046872">
    <property type="term" value="F:metal ion binding"/>
    <property type="evidence" value="ECO:0007669"/>
    <property type="project" value="UniProtKB-KW"/>
</dbReference>
<dbReference type="Gene3D" id="2.102.10.10">
    <property type="entry name" value="Rieske [2Fe-2S] iron-sulphur domain"/>
    <property type="match status" value="1"/>
</dbReference>
<proteinExistence type="predicted"/>
<sequence>MNRKDFIFSVGKGVLIACSGSCLLASCSSSDDGMGDMGGNTGSGGNGGSGGSGTTVNLAISDIPNVGDQKRVNSVLFIRIATGNTADSFIATEAVCPHQGGQLIFKGAQNIIECQLHFATYELDGDTVQGPQNSAGSTRDLKIYATTLNDTTLTATVS</sequence>
<dbReference type="AlphaFoldDB" id="A0A4Q0PHC2"/>
<keyword evidence="4" id="KW-0411">Iron-sulfur</keyword>
<dbReference type="GO" id="GO:0051537">
    <property type="term" value="F:2 iron, 2 sulfur cluster binding"/>
    <property type="evidence" value="ECO:0007669"/>
    <property type="project" value="UniProtKB-KW"/>
</dbReference>
<reference evidence="6 7" key="1">
    <citation type="submission" date="2018-07" db="EMBL/GenBank/DDBJ databases">
        <title>Leeuwenhoekiella genomics.</title>
        <authorList>
            <person name="Tahon G."/>
            <person name="Willems A."/>
        </authorList>
    </citation>
    <scope>NUCLEOTIDE SEQUENCE [LARGE SCALE GENOMIC DNA]</scope>
    <source>
        <strain evidence="6 7">LMG 29608</strain>
    </source>
</reference>
<dbReference type="CDD" id="cd03467">
    <property type="entry name" value="Rieske"/>
    <property type="match status" value="1"/>
</dbReference>
<dbReference type="EMBL" id="QOVK01000001">
    <property type="protein sequence ID" value="RXG26325.1"/>
    <property type="molecule type" value="Genomic_DNA"/>
</dbReference>
<evidence type="ECO:0000256" key="2">
    <source>
        <dbReference type="ARBA" id="ARBA00022723"/>
    </source>
</evidence>
<evidence type="ECO:0000256" key="3">
    <source>
        <dbReference type="ARBA" id="ARBA00023004"/>
    </source>
</evidence>
<comment type="caution">
    <text evidence="6">The sequence shown here is derived from an EMBL/GenBank/DDBJ whole genome shotgun (WGS) entry which is preliminary data.</text>
</comment>
<gene>
    <name evidence="6" type="ORF">DSM02_320</name>
</gene>
<organism evidence="6 7">
    <name type="scientific">Leeuwenhoekiella polynyae</name>
    <dbReference type="NCBI Taxonomy" id="1550906"/>
    <lineage>
        <taxon>Bacteria</taxon>
        <taxon>Pseudomonadati</taxon>
        <taxon>Bacteroidota</taxon>
        <taxon>Flavobacteriia</taxon>
        <taxon>Flavobacteriales</taxon>
        <taxon>Flavobacteriaceae</taxon>
        <taxon>Leeuwenhoekiella</taxon>
    </lineage>
</organism>
<evidence type="ECO:0000313" key="7">
    <source>
        <dbReference type="Proteomes" id="UP000289859"/>
    </source>
</evidence>
<keyword evidence="7" id="KW-1185">Reference proteome</keyword>
<dbReference type="Proteomes" id="UP000289859">
    <property type="component" value="Unassembled WGS sequence"/>
</dbReference>
<dbReference type="PROSITE" id="PS51296">
    <property type="entry name" value="RIESKE"/>
    <property type="match status" value="1"/>
</dbReference>
<dbReference type="RefSeq" id="WP_128763997.1">
    <property type="nucleotide sequence ID" value="NZ_JBHUOO010000003.1"/>
</dbReference>
<feature type="domain" description="Rieske" evidence="5">
    <location>
        <begin position="55"/>
        <end position="155"/>
    </location>
</feature>
<dbReference type="Pfam" id="PF00355">
    <property type="entry name" value="Rieske"/>
    <property type="match status" value="1"/>
</dbReference>
<keyword evidence="1" id="KW-0001">2Fe-2S</keyword>
<dbReference type="SUPFAM" id="SSF50022">
    <property type="entry name" value="ISP domain"/>
    <property type="match status" value="1"/>
</dbReference>
<protein>
    <recommendedName>
        <fullName evidence="5">Rieske domain-containing protein</fullName>
    </recommendedName>
</protein>
<accession>A0A4Q0PHC2</accession>
<evidence type="ECO:0000256" key="1">
    <source>
        <dbReference type="ARBA" id="ARBA00022714"/>
    </source>
</evidence>
<evidence type="ECO:0000256" key="4">
    <source>
        <dbReference type="ARBA" id="ARBA00023014"/>
    </source>
</evidence>
<evidence type="ECO:0000313" key="6">
    <source>
        <dbReference type="EMBL" id="RXG26325.1"/>
    </source>
</evidence>